<evidence type="ECO:0000313" key="6">
    <source>
        <dbReference type="Proteomes" id="UP000198280"/>
    </source>
</evidence>
<dbReference type="Pfam" id="PF00491">
    <property type="entry name" value="Arginase"/>
    <property type="match status" value="1"/>
</dbReference>
<proteinExistence type="inferred from homology"/>
<dbReference type="OrthoDB" id="9788689at2"/>
<dbReference type="Proteomes" id="UP000198280">
    <property type="component" value="Unassembled WGS sequence"/>
</dbReference>
<dbReference type="Gene3D" id="3.40.800.10">
    <property type="entry name" value="Ureohydrolase domain"/>
    <property type="match status" value="1"/>
</dbReference>
<dbReference type="InterPro" id="IPR020855">
    <property type="entry name" value="Ureohydrolase_Mn_BS"/>
</dbReference>
<gene>
    <name evidence="5" type="ORF">SAMN05216252_11152</name>
</gene>
<dbReference type="InterPro" id="IPR023696">
    <property type="entry name" value="Ureohydrolase_dom_sf"/>
</dbReference>
<keyword evidence="3 4" id="KW-0378">Hydrolase</keyword>
<dbReference type="SUPFAM" id="SSF52768">
    <property type="entry name" value="Arginase/deacetylase"/>
    <property type="match status" value="1"/>
</dbReference>
<dbReference type="PANTHER" id="PTHR11358">
    <property type="entry name" value="ARGINASE/AGMATINASE"/>
    <property type="match status" value="1"/>
</dbReference>
<accession>A0A239IP36</accession>
<evidence type="ECO:0000256" key="2">
    <source>
        <dbReference type="ARBA" id="ARBA00022723"/>
    </source>
</evidence>
<keyword evidence="2" id="KW-0479">Metal-binding</keyword>
<dbReference type="GO" id="GO:0046872">
    <property type="term" value="F:metal ion binding"/>
    <property type="evidence" value="ECO:0007669"/>
    <property type="project" value="UniProtKB-KW"/>
</dbReference>
<dbReference type="RefSeq" id="WP_089225675.1">
    <property type="nucleotide sequence ID" value="NZ_FZOF01000011.1"/>
</dbReference>
<dbReference type="PROSITE" id="PS51409">
    <property type="entry name" value="ARGINASE_2"/>
    <property type="match status" value="1"/>
</dbReference>
<dbReference type="PANTHER" id="PTHR11358:SF26">
    <property type="entry name" value="GUANIDINO ACID HYDROLASE, MITOCHONDRIAL"/>
    <property type="match status" value="1"/>
</dbReference>
<dbReference type="GO" id="GO:0008783">
    <property type="term" value="F:agmatinase activity"/>
    <property type="evidence" value="ECO:0007669"/>
    <property type="project" value="TreeGrafter"/>
</dbReference>
<dbReference type="GO" id="GO:0033389">
    <property type="term" value="P:putrescine biosynthetic process from arginine, via agmatine"/>
    <property type="evidence" value="ECO:0007669"/>
    <property type="project" value="TreeGrafter"/>
</dbReference>
<dbReference type="InterPro" id="IPR006035">
    <property type="entry name" value="Ureohydrolase"/>
</dbReference>
<comment type="similarity">
    <text evidence="1">Belongs to the arginase family. Agmatinase subfamily.</text>
</comment>
<organism evidence="5 6">
    <name type="scientific">Actinacidiphila glaucinigra</name>
    <dbReference type="NCBI Taxonomy" id="235986"/>
    <lineage>
        <taxon>Bacteria</taxon>
        <taxon>Bacillati</taxon>
        <taxon>Actinomycetota</taxon>
        <taxon>Actinomycetes</taxon>
        <taxon>Kitasatosporales</taxon>
        <taxon>Streptomycetaceae</taxon>
        <taxon>Actinacidiphila</taxon>
    </lineage>
</organism>
<protein>
    <submittedName>
        <fullName evidence="5">Agmatinase</fullName>
    </submittedName>
</protein>
<name>A0A239IP36_9ACTN</name>
<dbReference type="AlphaFoldDB" id="A0A239IP36"/>
<dbReference type="PROSITE" id="PS01053">
    <property type="entry name" value="ARGINASE_1"/>
    <property type="match status" value="1"/>
</dbReference>
<keyword evidence="6" id="KW-1185">Reference proteome</keyword>
<reference evidence="5 6" key="1">
    <citation type="submission" date="2017-06" db="EMBL/GenBank/DDBJ databases">
        <authorList>
            <person name="Kim H.J."/>
            <person name="Triplett B.A."/>
        </authorList>
    </citation>
    <scope>NUCLEOTIDE SEQUENCE [LARGE SCALE GENOMIC DNA]</scope>
    <source>
        <strain evidence="5 6">CGMCC 4.1858</strain>
    </source>
</reference>
<dbReference type="EMBL" id="FZOF01000011">
    <property type="protein sequence ID" value="SNS95307.1"/>
    <property type="molecule type" value="Genomic_DNA"/>
</dbReference>
<evidence type="ECO:0000256" key="4">
    <source>
        <dbReference type="RuleBase" id="RU003684"/>
    </source>
</evidence>
<evidence type="ECO:0000256" key="1">
    <source>
        <dbReference type="ARBA" id="ARBA00009227"/>
    </source>
</evidence>
<evidence type="ECO:0000256" key="3">
    <source>
        <dbReference type="ARBA" id="ARBA00022801"/>
    </source>
</evidence>
<sequence>MGDRLTADARMLVLNRDLVRTGAGTFWLTAEGREISLGPSMATLGYQFAVPTTVAAVADGTGMDGSVLTEAVTRLEDLGVLVAHNPAGRAVTGTGGLFQSPLLSVAEALAGGTSDVVVFGVPYDVGASHRPGSRFGPDYLRRVSGSLFQYRPEAGSPTGMWDPARGRRVLSGVRLADLGDIDVGSVLTRNAEAFDVTEQLTSRITGAGRFPVMLGGDHSLALAAIRGVLRTHPRLGVIHIDAHADYAGPRQDDWRQDCHHGNFMGWVVGDERVERVVQFGIRQLTATDTEPSPKVTRWSGRSAARVPIDEVLADLPEDLPYYVTVDVDGVDPAFIPATGTPLPGGFTHTEAVTLLEGLCAARRVVGMDLVELIADSSDQSGLVAADIVLRTIDAATAGRG</sequence>
<evidence type="ECO:0000313" key="5">
    <source>
        <dbReference type="EMBL" id="SNS95307.1"/>
    </source>
</evidence>